<accession>A0A383E953</accession>
<dbReference type="SUPFAM" id="SSF56042">
    <property type="entry name" value="PurM C-terminal domain-like"/>
    <property type="match status" value="1"/>
</dbReference>
<comment type="similarity">
    <text evidence="1">Belongs to the HypE family.</text>
</comment>
<reference evidence="4" key="1">
    <citation type="submission" date="2018-05" db="EMBL/GenBank/DDBJ databases">
        <authorList>
            <person name="Lanie J.A."/>
            <person name="Ng W.-L."/>
            <person name="Kazmierczak K.M."/>
            <person name="Andrzejewski T.M."/>
            <person name="Davidsen T.M."/>
            <person name="Wayne K.J."/>
            <person name="Tettelin H."/>
            <person name="Glass J.I."/>
            <person name="Rusch D."/>
            <person name="Podicherti R."/>
            <person name="Tsui H.-C.T."/>
            <person name="Winkler M.E."/>
        </authorList>
    </citation>
    <scope>NUCLEOTIDE SEQUENCE</scope>
</reference>
<organism evidence="4">
    <name type="scientific">marine metagenome</name>
    <dbReference type="NCBI Taxonomy" id="408172"/>
    <lineage>
        <taxon>unclassified sequences</taxon>
        <taxon>metagenomes</taxon>
        <taxon>ecological metagenomes</taxon>
    </lineage>
</organism>
<feature type="non-terminal residue" evidence="4">
    <location>
        <position position="1"/>
    </location>
</feature>
<sequence length="232" mass="25211">IDIGDKYLLVKTDPITFTSDNLGWYLVNVNINDICTMGGDPKWLLVTLLFNPQTTEKQIKVIFDGIRNSCKKMNISLVGGHTEITPQVNSPIAIGCLLGEVPKNQLIKTSGAKIGDDILITKFIGLEGTSILANDIKSKNLKIDNQIIDNAIHFLYNPGISILPESKIAINTIEVTSMHDPTEGGLITGLEELALASNKGMEINYAKIPIKQETSIICKKLNLNPLGLISSG</sequence>
<dbReference type="InterPro" id="IPR036676">
    <property type="entry name" value="PurM-like_C_sf"/>
</dbReference>
<dbReference type="Pfam" id="PF00586">
    <property type="entry name" value="AIRS"/>
    <property type="match status" value="1"/>
</dbReference>
<gene>
    <name evidence="4" type="ORF">METZ01_LOCUS506226</name>
</gene>
<protein>
    <recommendedName>
        <fullName evidence="5">PurM-like N-terminal domain-containing protein</fullName>
    </recommendedName>
</protein>
<dbReference type="EMBL" id="UINC01223958">
    <property type="protein sequence ID" value="SVE53372.1"/>
    <property type="molecule type" value="Genomic_DNA"/>
</dbReference>
<evidence type="ECO:0000256" key="1">
    <source>
        <dbReference type="ARBA" id="ARBA00006243"/>
    </source>
</evidence>
<dbReference type="InterPro" id="IPR036921">
    <property type="entry name" value="PurM-like_N_sf"/>
</dbReference>
<dbReference type="Gene3D" id="3.30.1330.10">
    <property type="entry name" value="PurM-like, N-terminal domain"/>
    <property type="match status" value="1"/>
</dbReference>
<evidence type="ECO:0000313" key="4">
    <source>
        <dbReference type="EMBL" id="SVE53372.1"/>
    </source>
</evidence>
<dbReference type="InterPro" id="IPR010918">
    <property type="entry name" value="PurM-like_C_dom"/>
</dbReference>
<name>A0A383E953_9ZZZZ</name>
<dbReference type="Pfam" id="PF02769">
    <property type="entry name" value="AIRS_C"/>
    <property type="match status" value="1"/>
</dbReference>
<evidence type="ECO:0000259" key="2">
    <source>
        <dbReference type="Pfam" id="PF00586"/>
    </source>
</evidence>
<dbReference type="GO" id="GO:0051604">
    <property type="term" value="P:protein maturation"/>
    <property type="evidence" value="ECO:0007669"/>
    <property type="project" value="TreeGrafter"/>
</dbReference>
<dbReference type="PANTHER" id="PTHR30303:SF4">
    <property type="entry name" value="HYDROGENASE EXPRESSION_FORMATION PROTEIN HYPE"/>
    <property type="match status" value="1"/>
</dbReference>
<dbReference type="Gene3D" id="3.90.650.10">
    <property type="entry name" value="PurM-like C-terminal domain"/>
    <property type="match status" value="1"/>
</dbReference>
<dbReference type="InterPro" id="IPR016188">
    <property type="entry name" value="PurM-like_N"/>
</dbReference>
<feature type="domain" description="PurM-like N-terminal" evidence="2">
    <location>
        <begin position="4"/>
        <end position="100"/>
    </location>
</feature>
<dbReference type="InterPro" id="IPR011854">
    <property type="entry name" value="HypE"/>
</dbReference>
<evidence type="ECO:0000259" key="3">
    <source>
        <dbReference type="Pfam" id="PF02769"/>
    </source>
</evidence>
<feature type="domain" description="PurM-like C-terminal" evidence="3">
    <location>
        <begin position="114"/>
        <end position="215"/>
    </location>
</feature>
<dbReference type="PANTHER" id="PTHR30303">
    <property type="entry name" value="HYDROGENASE ISOENZYMES FORMATION PROTEIN HYPE"/>
    <property type="match status" value="1"/>
</dbReference>
<proteinExistence type="inferred from homology"/>
<dbReference type="SUPFAM" id="SSF55326">
    <property type="entry name" value="PurM N-terminal domain-like"/>
    <property type="match status" value="1"/>
</dbReference>
<dbReference type="AlphaFoldDB" id="A0A383E953"/>
<evidence type="ECO:0008006" key="5">
    <source>
        <dbReference type="Google" id="ProtNLM"/>
    </source>
</evidence>
<feature type="non-terminal residue" evidence="4">
    <location>
        <position position="232"/>
    </location>
</feature>